<reference evidence="1 2" key="2">
    <citation type="submission" date="2014-09" db="EMBL/GenBank/DDBJ databases">
        <authorList>
            <consortium name="NBRP consortium"/>
            <person name="Sawabe T."/>
            <person name="Meirelles P."/>
            <person name="Nakanishi M."/>
            <person name="Sayaka M."/>
            <person name="Hattori M."/>
            <person name="Ohkuma M."/>
        </authorList>
    </citation>
    <scope>NUCLEOTIDE SEQUENCE [LARGE SCALE GENOMIC DNA]</scope>
    <source>
        <strain evidence="2">JCM19235</strain>
    </source>
</reference>
<dbReference type="Proteomes" id="UP000029228">
    <property type="component" value="Unassembled WGS sequence"/>
</dbReference>
<evidence type="ECO:0000313" key="2">
    <source>
        <dbReference type="Proteomes" id="UP000029228"/>
    </source>
</evidence>
<accession>A0A090SQY5</accession>
<name>A0A090SQY5_9VIBR</name>
<proteinExistence type="predicted"/>
<dbReference type="EMBL" id="BBMR01000009">
    <property type="protein sequence ID" value="GAL21792.1"/>
    <property type="molecule type" value="Genomic_DNA"/>
</dbReference>
<comment type="caution">
    <text evidence="1">The sequence shown here is derived from an EMBL/GenBank/DDBJ whole genome shotgun (WGS) entry which is preliminary data.</text>
</comment>
<keyword evidence="2" id="KW-1185">Reference proteome</keyword>
<sequence length="46" mass="4874">MQDITLNGISGSGVTAEEEEILESKGAMFVRDGGKVPSRFMTGTQV</sequence>
<dbReference type="AlphaFoldDB" id="A0A090SQY5"/>
<protein>
    <submittedName>
        <fullName evidence="1">Uncharacterized protein</fullName>
    </submittedName>
</protein>
<organism evidence="1 2">
    <name type="scientific">Vibrio maritimus</name>
    <dbReference type="NCBI Taxonomy" id="990268"/>
    <lineage>
        <taxon>Bacteria</taxon>
        <taxon>Pseudomonadati</taxon>
        <taxon>Pseudomonadota</taxon>
        <taxon>Gammaproteobacteria</taxon>
        <taxon>Vibrionales</taxon>
        <taxon>Vibrionaceae</taxon>
        <taxon>Vibrio</taxon>
    </lineage>
</organism>
<reference evidence="1 2" key="1">
    <citation type="submission" date="2014-09" db="EMBL/GenBank/DDBJ databases">
        <title>Vibrio maritimus JCM 19235. (C45) whole genome shotgun sequence.</title>
        <authorList>
            <person name="Sawabe T."/>
            <person name="Meirelles P."/>
            <person name="Nakanishi M."/>
            <person name="Sayaka M."/>
            <person name="Hattori M."/>
            <person name="Ohkuma M."/>
        </authorList>
    </citation>
    <scope>NUCLEOTIDE SEQUENCE [LARGE SCALE GENOMIC DNA]</scope>
    <source>
        <strain evidence="2">JCM19235</strain>
    </source>
</reference>
<gene>
    <name evidence="1" type="ORF">JCM19235_1614</name>
</gene>
<evidence type="ECO:0000313" key="1">
    <source>
        <dbReference type="EMBL" id="GAL21792.1"/>
    </source>
</evidence>